<sequence>MVTNASMSPTDWEIGWFIQEPWLDFLYAPTSLTELDRYKMKKRNKIKERQLNNDLVPTVKMSIDIDAALARLSDEFQDRLNDIQKEYLTKLNEVASEARAAQSNIQEATTRDKLEATITTLTQERDEWKANAEIQEGHIIELTLRHNESLAAQKKHLEGYVHRLEELEQKKDRLLSRVVETGKTAYTTEQASLALEKKNDCLNARIEKVEAALSRERQLKVKYWESLMNATHTSKLTIASLEEEVRRLLKTVEVTEETCMRTVMVERATKQPWLEAWKTERETSESLRCFLRTEVSGKAHMRDHATNAKFGIFVVPITLLIRKEDFEHVHRESGWMDWQDRQNAEFRDWYDEEKGAVIEEEEDSDWGDWDNEHRMKDYRAEPGECEEAAEENEKEAGAYEDEYCGQSEEEQDGSDYERGNSESNDWDVTEARRPPPKEQQKATIIGRRWAVGDAVLLSTGVASTGQCSMGGLKKFARGAQESYNAYC</sequence>
<protein>
    <submittedName>
        <fullName evidence="3">Uncharacterized protein</fullName>
    </submittedName>
</protein>
<accession>A0A9P4GJY6</accession>
<dbReference type="RefSeq" id="XP_040789508.1">
    <property type="nucleotide sequence ID" value="XM_040935887.1"/>
</dbReference>
<gene>
    <name evidence="3" type="ORF">K460DRAFT_392412</name>
</gene>
<comment type="caution">
    <text evidence="3">The sequence shown here is derived from an EMBL/GenBank/DDBJ whole genome shotgun (WGS) entry which is preliminary data.</text>
</comment>
<keyword evidence="4" id="KW-1185">Reference proteome</keyword>
<name>A0A9P4GJY6_9PLEO</name>
<feature type="compositionally biased region" description="Acidic residues" evidence="2">
    <location>
        <begin position="383"/>
        <end position="414"/>
    </location>
</feature>
<dbReference type="GeneID" id="63853138"/>
<dbReference type="OrthoDB" id="3796753at2759"/>
<feature type="coiled-coil region" evidence="1">
    <location>
        <begin position="91"/>
        <end position="258"/>
    </location>
</feature>
<feature type="region of interest" description="Disordered" evidence="2">
    <location>
        <begin position="383"/>
        <end position="441"/>
    </location>
</feature>
<evidence type="ECO:0000313" key="4">
    <source>
        <dbReference type="Proteomes" id="UP000800039"/>
    </source>
</evidence>
<evidence type="ECO:0000313" key="3">
    <source>
        <dbReference type="EMBL" id="KAF1846945.1"/>
    </source>
</evidence>
<keyword evidence="1" id="KW-0175">Coiled coil</keyword>
<feature type="compositionally biased region" description="Basic and acidic residues" evidence="2">
    <location>
        <begin position="429"/>
        <end position="440"/>
    </location>
</feature>
<dbReference type="AlphaFoldDB" id="A0A9P4GJY6"/>
<organism evidence="3 4">
    <name type="scientific">Cucurbitaria berberidis CBS 394.84</name>
    <dbReference type="NCBI Taxonomy" id="1168544"/>
    <lineage>
        <taxon>Eukaryota</taxon>
        <taxon>Fungi</taxon>
        <taxon>Dikarya</taxon>
        <taxon>Ascomycota</taxon>
        <taxon>Pezizomycotina</taxon>
        <taxon>Dothideomycetes</taxon>
        <taxon>Pleosporomycetidae</taxon>
        <taxon>Pleosporales</taxon>
        <taxon>Pleosporineae</taxon>
        <taxon>Cucurbitariaceae</taxon>
        <taxon>Cucurbitaria</taxon>
    </lineage>
</organism>
<dbReference type="EMBL" id="ML976615">
    <property type="protein sequence ID" value="KAF1846945.1"/>
    <property type="molecule type" value="Genomic_DNA"/>
</dbReference>
<reference evidence="3" key="1">
    <citation type="submission" date="2020-01" db="EMBL/GenBank/DDBJ databases">
        <authorList>
            <consortium name="DOE Joint Genome Institute"/>
            <person name="Haridas S."/>
            <person name="Albert R."/>
            <person name="Binder M."/>
            <person name="Bloem J."/>
            <person name="Labutti K."/>
            <person name="Salamov A."/>
            <person name="Andreopoulos B."/>
            <person name="Baker S.E."/>
            <person name="Barry K."/>
            <person name="Bills G."/>
            <person name="Bluhm B.H."/>
            <person name="Cannon C."/>
            <person name="Castanera R."/>
            <person name="Culley D.E."/>
            <person name="Daum C."/>
            <person name="Ezra D."/>
            <person name="Gonzalez J.B."/>
            <person name="Henrissat B."/>
            <person name="Kuo A."/>
            <person name="Liang C."/>
            <person name="Lipzen A."/>
            <person name="Lutzoni F."/>
            <person name="Magnuson J."/>
            <person name="Mondo S."/>
            <person name="Nolan M."/>
            <person name="Ohm R."/>
            <person name="Pangilinan J."/>
            <person name="Park H.-J."/>
            <person name="Ramirez L."/>
            <person name="Alfaro M."/>
            <person name="Sun H."/>
            <person name="Tritt A."/>
            <person name="Yoshinaga Y."/>
            <person name="Zwiers L.-H."/>
            <person name="Turgeon B.G."/>
            <person name="Goodwin S.B."/>
            <person name="Spatafora J.W."/>
            <person name="Crous P.W."/>
            <person name="Grigoriev I.V."/>
        </authorList>
    </citation>
    <scope>NUCLEOTIDE SEQUENCE</scope>
    <source>
        <strain evidence="3">CBS 394.84</strain>
    </source>
</reference>
<evidence type="ECO:0000256" key="2">
    <source>
        <dbReference type="SAM" id="MobiDB-lite"/>
    </source>
</evidence>
<proteinExistence type="predicted"/>
<evidence type="ECO:0000256" key="1">
    <source>
        <dbReference type="SAM" id="Coils"/>
    </source>
</evidence>
<dbReference type="Proteomes" id="UP000800039">
    <property type="component" value="Unassembled WGS sequence"/>
</dbReference>